<dbReference type="CDD" id="cd00067">
    <property type="entry name" value="GAL4"/>
    <property type="match status" value="1"/>
</dbReference>
<dbReference type="PANTHER" id="PTHR38791">
    <property type="entry name" value="ZN(II)2CYS6 TRANSCRIPTION FACTOR (EUROFUNG)-RELATED-RELATED"/>
    <property type="match status" value="1"/>
</dbReference>
<dbReference type="InterPro" id="IPR053175">
    <property type="entry name" value="DHMBA_Reg_Transcription_Factor"/>
</dbReference>
<dbReference type="SMART" id="SM00066">
    <property type="entry name" value="GAL4"/>
    <property type="match status" value="1"/>
</dbReference>
<keyword evidence="1" id="KW-0539">Nucleus</keyword>
<dbReference type="InterPro" id="IPR036864">
    <property type="entry name" value="Zn2-C6_fun-type_DNA-bd_sf"/>
</dbReference>
<evidence type="ECO:0000313" key="4">
    <source>
        <dbReference type="EMBL" id="RAL67943.1"/>
    </source>
</evidence>
<keyword evidence="5" id="KW-1185">Reference proteome</keyword>
<evidence type="ECO:0000313" key="5">
    <source>
        <dbReference type="Proteomes" id="UP000249056"/>
    </source>
</evidence>
<dbReference type="PANTHER" id="PTHR38791:SF5">
    <property type="entry name" value="TRANSCRIPTION FACTOR DBAG-RELATED"/>
    <property type="match status" value="1"/>
</dbReference>
<dbReference type="GO" id="GO:0008270">
    <property type="term" value="F:zinc ion binding"/>
    <property type="evidence" value="ECO:0007669"/>
    <property type="project" value="InterPro"/>
</dbReference>
<sequence length="522" mass="58700">MVFCGRPSRGCHACRAKKTKCDAIPTGCTQCQNAGRKCPGYRSQVDLVFREETKNVTERAKAKHEKARKRGLESVSHNSATPCSATHAPTQNRGNCSRDMVVGTSQPSQAISVNYFNITPSIEDRATAFFLSNYVMGDHGPTRGHLDHLSDLYESESIDDNLVAAVHAVGLAGYSHSTKAPHLMNQARAQYTRSLQLTNAALQSPISVKKDKINEAWAEHIHGAAAVIKLRGPEAIKSKGGIRLLAQVTSSLLISCIQRDIPIPKYIVEMSAFAEKNMSNVDPAWVAQRTMIDYTAFNARYYAGYYTDPNDLFNDAEALDERFLAFSTNVPKGWEYITIHTEHDPDIVFDGYYHLYYDHWRSFIERFFLPTPCLLGPEYAERFHICTEIMYQMQAEILASVPQHVGYPTKNTTPSQPWTGYKTDGLGAEFPTIRFSGGYFLIWPLYVAGSMRISTPEVREFCVKNLRYIGTYMGIEHANLLASIMQQKIPITVWHEQKLHFSKTTMDEDLTHHNKCTTSGVE</sequence>
<comment type="caution">
    <text evidence="4">The sequence shown here is derived from an EMBL/GenBank/DDBJ whole genome shotgun (WGS) entry which is preliminary data.</text>
</comment>
<dbReference type="EMBL" id="QKRW01000002">
    <property type="protein sequence ID" value="RAL67943.1"/>
    <property type="molecule type" value="Genomic_DNA"/>
</dbReference>
<dbReference type="PROSITE" id="PS00463">
    <property type="entry name" value="ZN2_CY6_FUNGAL_1"/>
    <property type="match status" value="1"/>
</dbReference>
<dbReference type="OrthoDB" id="5429770at2759"/>
<dbReference type="Pfam" id="PF00172">
    <property type="entry name" value="Zn_clus"/>
    <property type="match status" value="1"/>
</dbReference>
<dbReference type="InterPro" id="IPR001138">
    <property type="entry name" value="Zn2Cys6_DnaBD"/>
</dbReference>
<evidence type="ECO:0000256" key="2">
    <source>
        <dbReference type="SAM" id="MobiDB-lite"/>
    </source>
</evidence>
<dbReference type="GO" id="GO:0000981">
    <property type="term" value="F:DNA-binding transcription factor activity, RNA polymerase II-specific"/>
    <property type="evidence" value="ECO:0007669"/>
    <property type="project" value="InterPro"/>
</dbReference>
<evidence type="ECO:0000256" key="1">
    <source>
        <dbReference type="ARBA" id="ARBA00023242"/>
    </source>
</evidence>
<protein>
    <recommendedName>
        <fullName evidence="3">Zn(2)-C6 fungal-type domain-containing protein</fullName>
    </recommendedName>
</protein>
<evidence type="ECO:0000259" key="3">
    <source>
        <dbReference type="PROSITE" id="PS50048"/>
    </source>
</evidence>
<dbReference type="Proteomes" id="UP000249056">
    <property type="component" value="Unassembled WGS sequence"/>
</dbReference>
<dbReference type="SUPFAM" id="SSF57701">
    <property type="entry name" value="Zn2/Cys6 DNA-binding domain"/>
    <property type="match status" value="1"/>
</dbReference>
<dbReference type="AlphaFoldDB" id="A0A395J8H2"/>
<reference evidence="4 5" key="1">
    <citation type="submission" date="2018-06" db="EMBL/GenBank/DDBJ databases">
        <title>Genome Sequence of the Brown Rot Fungal Pathogen Monilinia fructigena.</title>
        <authorList>
            <person name="Landi L."/>
            <person name="De Miccolis Angelini R.M."/>
            <person name="Pollastro S."/>
            <person name="Abate D."/>
            <person name="Faretra F."/>
            <person name="Romanazzi G."/>
        </authorList>
    </citation>
    <scope>NUCLEOTIDE SEQUENCE [LARGE SCALE GENOMIC DNA]</scope>
    <source>
        <strain evidence="4 5">Mfrg269</strain>
    </source>
</reference>
<organism evidence="4 5">
    <name type="scientific">Monilinia fructigena</name>
    <dbReference type="NCBI Taxonomy" id="38457"/>
    <lineage>
        <taxon>Eukaryota</taxon>
        <taxon>Fungi</taxon>
        <taxon>Dikarya</taxon>
        <taxon>Ascomycota</taxon>
        <taxon>Pezizomycotina</taxon>
        <taxon>Leotiomycetes</taxon>
        <taxon>Helotiales</taxon>
        <taxon>Sclerotiniaceae</taxon>
        <taxon>Monilinia</taxon>
    </lineage>
</organism>
<feature type="domain" description="Zn(2)-C6 fungal-type" evidence="3">
    <location>
        <begin position="10"/>
        <end position="38"/>
    </location>
</feature>
<dbReference type="Gene3D" id="4.10.240.10">
    <property type="entry name" value="Zn(2)-C6 fungal-type DNA-binding domain"/>
    <property type="match status" value="1"/>
</dbReference>
<accession>A0A395J8H2</accession>
<name>A0A395J8H2_9HELO</name>
<gene>
    <name evidence="4" type="ORF">DID88_008667</name>
</gene>
<proteinExistence type="predicted"/>
<dbReference type="PROSITE" id="PS50048">
    <property type="entry name" value="ZN2_CY6_FUNGAL_2"/>
    <property type="match status" value="1"/>
</dbReference>
<feature type="region of interest" description="Disordered" evidence="2">
    <location>
        <begin position="56"/>
        <end position="98"/>
    </location>
</feature>
<feature type="compositionally biased region" description="Polar residues" evidence="2">
    <location>
        <begin position="75"/>
        <end position="95"/>
    </location>
</feature>